<dbReference type="Pfam" id="PF02207">
    <property type="entry name" value="zf-UBR"/>
    <property type="match status" value="1"/>
</dbReference>
<dbReference type="Gene3D" id="3.30.1390.10">
    <property type="match status" value="1"/>
</dbReference>
<evidence type="ECO:0000256" key="11">
    <source>
        <dbReference type="SAM" id="MobiDB-lite"/>
    </source>
</evidence>
<evidence type="ECO:0000256" key="7">
    <source>
        <dbReference type="ARBA" id="ARBA00022833"/>
    </source>
</evidence>
<evidence type="ECO:0000256" key="9">
    <source>
        <dbReference type="PROSITE-ProRule" id="PRU00508"/>
    </source>
</evidence>
<feature type="region of interest" description="Disordered" evidence="11">
    <location>
        <begin position="1397"/>
        <end position="1422"/>
    </location>
</feature>
<keyword evidence="7 10" id="KW-0862">Zinc</keyword>
<dbReference type="InterPro" id="IPR055194">
    <property type="entry name" value="UBR1-like_WH"/>
</dbReference>
<dbReference type="CDD" id="cd19672">
    <property type="entry name" value="UBR-box_UBR1_like"/>
    <property type="match status" value="1"/>
</dbReference>
<evidence type="ECO:0000259" key="12">
    <source>
        <dbReference type="PROSITE" id="PS51157"/>
    </source>
</evidence>
<dbReference type="GO" id="GO:0005737">
    <property type="term" value="C:cytoplasm"/>
    <property type="evidence" value="ECO:0007669"/>
    <property type="project" value="TreeGrafter"/>
</dbReference>
<dbReference type="Gene3D" id="1.10.10.2670">
    <property type="entry name" value="E3 ubiquitin-protein ligase"/>
    <property type="match status" value="1"/>
</dbReference>
<evidence type="ECO:0000256" key="4">
    <source>
        <dbReference type="ARBA" id="ARBA00022723"/>
    </source>
</evidence>
<dbReference type="SUPFAM" id="SSF46785">
    <property type="entry name" value="Winged helix' DNA-binding domain"/>
    <property type="match status" value="1"/>
</dbReference>
<accession>A0AAF3FAY9</accession>
<dbReference type="FunFam" id="2.10.110.30:FF:000001">
    <property type="entry name" value="E3 ubiquitin-protein ligase UBR2 isoform 1"/>
    <property type="match status" value="1"/>
</dbReference>
<evidence type="ECO:0000256" key="8">
    <source>
        <dbReference type="ARBA" id="ARBA00046341"/>
    </source>
</evidence>
<dbReference type="InterPro" id="IPR044046">
    <property type="entry name" value="E3_ligase_UBR-like_C"/>
</dbReference>
<dbReference type="PROSITE" id="PS51157">
    <property type="entry name" value="ZF_UBR"/>
    <property type="match status" value="1"/>
</dbReference>
<evidence type="ECO:0000256" key="5">
    <source>
        <dbReference type="ARBA" id="ARBA00022771"/>
    </source>
</evidence>
<keyword evidence="6 10" id="KW-0833">Ubl conjugation pathway</keyword>
<feature type="zinc finger region" description="UBR-type" evidence="9">
    <location>
        <begin position="91"/>
        <end position="162"/>
    </location>
</feature>
<dbReference type="InterPro" id="IPR042065">
    <property type="entry name" value="E3_ELL-like"/>
</dbReference>
<dbReference type="InterPro" id="IPR036390">
    <property type="entry name" value="WH_DNA-bd_sf"/>
</dbReference>
<feature type="region of interest" description="Disordered" evidence="11">
    <location>
        <begin position="1568"/>
        <end position="1590"/>
    </location>
</feature>
<proteinExistence type="inferred from homology"/>
<dbReference type="InterPro" id="IPR003126">
    <property type="entry name" value="Znf_UBR"/>
</dbReference>
<dbReference type="InterPro" id="IPR003769">
    <property type="entry name" value="ClpS_core"/>
</dbReference>
<keyword evidence="5 10" id="KW-0863">Zinc-finger</keyword>
<dbReference type="Gene3D" id="2.10.110.30">
    <property type="match status" value="1"/>
</dbReference>
<sequence length="1987" mass="225170">MIEELVKATAENDWNKVRQLLHSHWQQNCPKLFSSNPDAPWDLSYDELAINSSLFRPLAAAFVQNVETTTTSLLSLNEEAGTNPTDRRPGQICGYVFKCGEPTYSCKECATDPTCVLCRECFNNSIHKNHKYRMSTSGGAGYCDCGDKDAWREGHACSTHAVDGELADKMDALSSDKNIPPILYNRIYGLTAILLQYSTQMLCWQNEEKHPAFTKSPPDFSPAFQTVLFNDETHTYENVIRALDIAINCTHNQAMTLATIVDREGRSTVRAGNRASCERVRDEIIRRTQKDTNRVTEKTGPLVVKVYESGFICHQIHAIQIISWLNQQIEHFPILSNILGDVLLNVEALDDELSEQENPEDLMEVCKQKLVEKFMYCDRKLWKAARSNFHQMLMKTVLMDMQQKYEFSKRFLNMYTHMYEDFCDDDHKHDVSIVSLTVQFFTIPSFARRLIGEEDAITRIIANYTRHTAKYVAPDPVTNKNRFDFTTQGFTAILKRAMHMLRDIDYLLNQVPKPNEWNPELRDGFVRGAQSFLDYLHLMQGMDPVKRQQGEHKTWEPEWETAFNIQIRQQEIISMFIAWCLSDLEVHHRMLILCLEACSNQKPSVTDPGEPGETKTIVKIANKETVVPSFDVLRGYVSIHQPIYRFLSGLFAADNSMLQFLQKEKGASSAIESMILQKIEAMDVDLYEMALRVFVLCAQSTAGLWRRNGFSLVNQIHNYHSPLCRAEMFDRDLLLLQAGAALTEGSRFLMHLMHRYRIDKWADESFEGFTKETNVFGPKIEMEENSKFLVSLAEDFLHTLVMIVGERCIPGIGKCTREDQLQRELIQILSMGPQQFSAISKRISQDPFLDKLSLEEAVKSVADFKKPTATTPGTFHLKSSFFDQYNPFFYHYSKSDLSQAELYQEKIRPKSDRALSACPPPHLVHFEVFFEPVRHLLSCPMLIDLHRIILERTAKRSRFSSDRLLHRCLYLIGMALNEQLDNGQNFDFIQYAQKSELLSALEALNGKPEANPHNDLLLWVIQKFKEVERTSKMETTAEVKQDVEMPPEKEDADEAKKKRMAKAQAMRAAALQKMQRLQKTFIENVKKEALEKEDEGHGLAITMTSQLARRDGDEDEDLVKKISDHGFSVCIGPKKVKVEEVEPRMVKCILCQDEEILNEKARPFVCAAFVQKSHLFSQSAKARETQLDVHLVNAALSFGVDASTCSHTMHYECYHTLSESLLTRDRQRTRQQMLHNQKMLDTDSGEYLCPLCKRLSNTAMPLIPTLHSLPVNGFTSIRPSTFEEFDVWVDRVGQLVNAPLTGLKPSGKSHSRKRSHSERAINEMIHEATRDPLASGKIDSALSSSVPSVSSVNLVDNIVDPDRVPLLAELEQHRERMGQEHEARTTVEEMQAILGQGLQGNAPATSASVEDTRRGGSRDRRSDVGTFIASLPNTIFGLITRMPQAVIAKFIKKIVPIEKFEESVRAFTKFVIRARDDSRELEDQVKGVMSAIAIWKTTAHVARAMSLVLKEEGKPLFGALNSRQRDCIFALSRLSALLSYNLQPFGEVIAQMLKVFLSQSAEGLPAKYSAEGGSSSPTATSPAPHEAATPTTKFMQSQFAQFFLPSSPLGRKDAMKDFNVNILHVDMLSLALELMMCIGWTWHAGTGAEASQILGSVKQSFPLRELVPDGSLDELYVLRLAVVAHCYQIMATFDDKEVKDSNAKEPIAASGDLENKVISLWEKIHKNRPLTERKQLIQTLHDGVLSMLRPIALVYYSITLVPPPEALKDPSVEELEPLCRYLGLPTSLFELLDGSATNRLFGLWSLSLPQSSQRLELVKQPIAPRLLVDLPEDFSELINIAAKFRCPSIPLEEMAASIPTMCLVCGEVLCSQSYCCQKQIGKEAKDVIGACQYHMLYCTGQSGLFLRIRDSQIVLLTSRARGCLKAAPYVDEFGETDVGFRRGNPLHLNHEQYNKLRQIWMHQGVAEEVVNQFELDPRNLGYDFNHF</sequence>
<dbReference type="GO" id="GO:0061630">
    <property type="term" value="F:ubiquitin protein ligase activity"/>
    <property type="evidence" value="ECO:0007669"/>
    <property type="project" value="UniProtKB-UniRule"/>
</dbReference>
<dbReference type="Pfam" id="PF02617">
    <property type="entry name" value="ClpS"/>
    <property type="match status" value="1"/>
</dbReference>
<evidence type="ECO:0000256" key="10">
    <source>
        <dbReference type="RuleBase" id="RU366018"/>
    </source>
</evidence>
<keyword evidence="13" id="KW-1185">Reference proteome</keyword>
<dbReference type="GO" id="GO:0016567">
    <property type="term" value="P:protein ubiquitination"/>
    <property type="evidence" value="ECO:0007669"/>
    <property type="project" value="UniProtKB-UniRule"/>
</dbReference>
<comment type="function">
    <text evidence="10">Ubiquitin ligase protein which is a component of the N-end rule pathway. Recognizes and binds to proteins bearing specific N-terminal residues that are destabilizing according to the N-end rule, leading to their ubiquitination and subsequent degradation.</text>
</comment>
<dbReference type="Pfam" id="PF22960">
    <property type="entry name" value="WHD_UBR1"/>
    <property type="match status" value="1"/>
</dbReference>
<evidence type="ECO:0000256" key="2">
    <source>
        <dbReference type="ARBA" id="ARBA00004906"/>
    </source>
</evidence>
<feature type="domain" description="UBR-type" evidence="12">
    <location>
        <begin position="91"/>
        <end position="162"/>
    </location>
</feature>
<keyword evidence="4 10" id="KW-0479">Metal-binding</keyword>
<dbReference type="GO" id="GO:0071596">
    <property type="term" value="P:ubiquitin-dependent protein catabolic process via the N-end rule pathway"/>
    <property type="evidence" value="ECO:0007669"/>
    <property type="project" value="UniProtKB-UniRule"/>
</dbReference>
<dbReference type="PANTHER" id="PTHR21497:SF24">
    <property type="entry name" value="E3 UBIQUITIN-PROTEIN LIGASE UBR1"/>
    <property type="match status" value="1"/>
</dbReference>
<organism evidence="13 14">
    <name type="scientific">Mesorhabditis belari</name>
    <dbReference type="NCBI Taxonomy" id="2138241"/>
    <lineage>
        <taxon>Eukaryota</taxon>
        <taxon>Metazoa</taxon>
        <taxon>Ecdysozoa</taxon>
        <taxon>Nematoda</taxon>
        <taxon>Chromadorea</taxon>
        <taxon>Rhabditida</taxon>
        <taxon>Rhabditina</taxon>
        <taxon>Rhabditomorpha</taxon>
        <taxon>Rhabditoidea</taxon>
        <taxon>Rhabditidae</taxon>
        <taxon>Mesorhabditinae</taxon>
        <taxon>Mesorhabditis</taxon>
    </lineage>
</organism>
<comment type="pathway">
    <text evidence="2 10">Protein modification; protein ubiquitination.</text>
</comment>
<dbReference type="EC" id="2.3.2.27" evidence="10"/>
<dbReference type="GO" id="GO:0008270">
    <property type="term" value="F:zinc ion binding"/>
    <property type="evidence" value="ECO:0007669"/>
    <property type="project" value="UniProtKB-UniRule"/>
</dbReference>
<dbReference type="WBParaSite" id="MBELARI_LOCUS3780">
    <property type="protein sequence ID" value="MBELARI_LOCUS3780"/>
    <property type="gene ID" value="MBELARI_LOCUS3780"/>
</dbReference>
<keyword evidence="3 10" id="KW-0808">Transferase</keyword>
<comment type="catalytic activity">
    <reaction evidence="1 10">
        <text>S-ubiquitinyl-[E2 ubiquitin-conjugating enzyme]-L-cysteine + [acceptor protein]-L-lysine = [E2 ubiquitin-conjugating enzyme]-L-cysteine + N(6)-ubiquitinyl-[acceptor protein]-L-lysine.</text>
        <dbReference type="EC" id="2.3.2.27"/>
    </reaction>
</comment>
<dbReference type="SMART" id="SM00396">
    <property type="entry name" value="ZnF_UBR1"/>
    <property type="match status" value="1"/>
</dbReference>
<feature type="compositionally biased region" description="Low complexity" evidence="11">
    <location>
        <begin position="1569"/>
        <end position="1590"/>
    </location>
</feature>
<evidence type="ECO:0000313" key="14">
    <source>
        <dbReference type="WBParaSite" id="MBELARI_LOCUS3780"/>
    </source>
</evidence>
<dbReference type="PANTHER" id="PTHR21497">
    <property type="entry name" value="UBIQUITIN LIGASE E3 ALPHA-RELATED"/>
    <property type="match status" value="1"/>
</dbReference>
<evidence type="ECO:0000256" key="1">
    <source>
        <dbReference type="ARBA" id="ARBA00000900"/>
    </source>
</evidence>
<feature type="compositionally biased region" description="Basic and acidic residues" evidence="11">
    <location>
        <begin position="1410"/>
        <end position="1422"/>
    </location>
</feature>
<name>A0AAF3FAY9_9BILA</name>
<evidence type="ECO:0000256" key="3">
    <source>
        <dbReference type="ARBA" id="ARBA00022679"/>
    </source>
</evidence>
<dbReference type="FunFam" id="3.30.1390.10:FF:000010">
    <property type="entry name" value="E3 ubiquitin-protein ligase ubr-1"/>
    <property type="match status" value="1"/>
</dbReference>
<dbReference type="SUPFAM" id="SSF54736">
    <property type="entry name" value="ClpS-like"/>
    <property type="match status" value="1"/>
</dbReference>
<dbReference type="GO" id="GO:0000151">
    <property type="term" value="C:ubiquitin ligase complex"/>
    <property type="evidence" value="ECO:0007669"/>
    <property type="project" value="TreeGrafter"/>
</dbReference>
<protein>
    <recommendedName>
        <fullName evidence="10">E3 ubiquitin-protein ligase</fullName>
        <ecNumber evidence="10">2.3.2.27</ecNumber>
    </recommendedName>
</protein>
<dbReference type="InterPro" id="IPR039164">
    <property type="entry name" value="UBR1-like"/>
</dbReference>
<dbReference type="Proteomes" id="UP000887575">
    <property type="component" value="Unassembled WGS sequence"/>
</dbReference>
<evidence type="ECO:0000313" key="13">
    <source>
        <dbReference type="Proteomes" id="UP000887575"/>
    </source>
</evidence>
<evidence type="ECO:0000256" key="6">
    <source>
        <dbReference type="ARBA" id="ARBA00022786"/>
    </source>
</evidence>
<dbReference type="InterPro" id="IPR014719">
    <property type="entry name" value="Ribosomal_bL12_C/ClpS-like"/>
</dbReference>
<comment type="similarity">
    <text evidence="8 10">Belongs to the E3 ubiquitin-protein ligase UBR1-like family.</text>
</comment>
<reference evidence="14" key="1">
    <citation type="submission" date="2024-02" db="UniProtKB">
        <authorList>
            <consortium name="WormBaseParasite"/>
        </authorList>
    </citation>
    <scope>IDENTIFICATION</scope>
</reference>
<dbReference type="Pfam" id="PF18995">
    <property type="entry name" value="PRT6_C"/>
    <property type="match status" value="1"/>
</dbReference>